<proteinExistence type="inferred from homology"/>
<comment type="similarity">
    <text evidence="1">Belongs to the multicopper oxidase family.</text>
</comment>
<keyword evidence="2" id="KW-0812">Transmembrane</keyword>
<dbReference type="AlphaFoldDB" id="A0A7J7K5L4"/>
<dbReference type="Proteomes" id="UP000593567">
    <property type="component" value="Unassembled WGS sequence"/>
</dbReference>
<dbReference type="SUPFAM" id="SSF49503">
    <property type="entry name" value="Cupredoxins"/>
    <property type="match status" value="1"/>
</dbReference>
<feature type="transmembrane region" description="Helical" evidence="2">
    <location>
        <begin position="82"/>
        <end position="100"/>
    </location>
</feature>
<sequence length="107" mass="11863">MMNENGKRLVKPKNGQLYDIGDLNTPLDNVSDIIQADGYYQNPRLVIVANNSLPGPTISVTEGQKVKVKVINKLLSEGQSFILLYIVSLTIITANVNFVFSEKILKK</sequence>
<dbReference type="OrthoDB" id="2121828at2759"/>
<name>A0A7J7K5L4_BUGNE</name>
<reference evidence="4" key="1">
    <citation type="submission" date="2020-06" db="EMBL/GenBank/DDBJ databases">
        <title>Draft genome of Bugula neritina, a colonial animal packing powerful symbionts and potential medicines.</title>
        <authorList>
            <person name="Rayko M."/>
        </authorList>
    </citation>
    <scope>NUCLEOTIDE SEQUENCE [LARGE SCALE GENOMIC DNA]</scope>
    <source>
        <strain evidence="4">Kwan_BN1</strain>
    </source>
</reference>
<keyword evidence="2" id="KW-0472">Membrane</keyword>
<gene>
    <name evidence="4" type="ORF">EB796_008157</name>
</gene>
<dbReference type="InterPro" id="IPR008972">
    <property type="entry name" value="Cupredoxin"/>
</dbReference>
<keyword evidence="2" id="KW-1133">Transmembrane helix</keyword>
<feature type="domain" description="Plastocyanin-like" evidence="3">
    <location>
        <begin position="43"/>
        <end position="77"/>
    </location>
</feature>
<accession>A0A7J7K5L4</accession>
<evidence type="ECO:0000259" key="3">
    <source>
        <dbReference type="Pfam" id="PF07732"/>
    </source>
</evidence>
<organism evidence="4 5">
    <name type="scientific">Bugula neritina</name>
    <name type="common">Brown bryozoan</name>
    <name type="synonym">Sertularia neritina</name>
    <dbReference type="NCBI Taxonomy" id="10212"/>
    <lineage>
        <taxon>Eukaryota</taxon>
        <taxon>Metazoa</taxon>
        <taxon>Spiralia</taxon>
        <taxon>Lophotrochozoa</taxon>
        <taxon>Bryozoa</taxon>
        <taxon>Gymnolaemata</taxon>
        <taxon>Cheilostomatida</taxon>
        <taxon>Flustrina</taxon>
        <taxon>Buguloidea</taxon>
        <taxon>Bugulidae</taxon>
        <taxon>Bugula</taxon>
    </lineage>
</organism>
<evidence type="ECO:0000256" key="2">
    <source>
        <dbReference type="SAM" id="Phobius"/>
    </source>
</evidence>
<evidence type="ECO:0000313" key="4">
    <source>
        <dbReference type="EMBL" id="KAF6033537.1"/>
    </source>
</evidence>
<dbReference type="EMBL" id="VXIV02001305">
    <property type="protein sequence ID" value="KAF6033537.1"/>
    <property type="molecule type" value="Genomic_DNA"/>
</dbReference>
<dbReference type="Pfam" id="PF07732">
    <property type="entry name" value="Cu-oxidase_3"/>
    <property type="match status" value="1"/>
</dbReference>
<comment type="caution">
    <text evidence="4">The sequence shown here is derived from an EMBL/GenBank/DDBJ whole genome shotgun (WGS) entry which is preliminary data.</text>
</comment>
<dbReference type="Gene3D" id="2.60.40.420">
    <property type="entry name" value="Cupredoxins - blue copper proteins"/>
    <property type="match status" value="1"/>
</dbReference>
<dbReference type="GO" id="GO:0005507">
    <property type="term" value="F:copper ion binding"/>
    <property type="evidence" value="ECO:0007669"/>
    <property type="project" value="InterPro"/>
</dbReference>
<protein>
    <recommendedName>
        <fullName evidence="3">Plastocyanin-like domain-containing protein</fullName>
    </recommendedName>
</protein>
<evidence type="ECO:0000256" key="1">
    <source>
        <dbReference type="ARBA" id="ARBA00010609"/>
    </source>
</evidence>
<keyword evidence="5" id="KW-1185">Reference proteome</keyword>
<dbReference type="InterPro" id="IPR011707">
    <property type="entry name" value="Cu-oxidase-like_N"/>
</dbReference>
<evidence type="ECO:0000313" key="5">
    <source>
        <dbReference type="Proteomes" id="UP000593567"/>
    </source>
</evidence>